<dbReference type="Proteomes" id="UP000887116">
    <property type="component" value="Unassembled WGS sequence"/>
</dbReference>
<organism evidence="1 2">
    <name type="scientific">Trichonephila clavata</name>
    <name type="common">Joro spider</name>
    <name type="synonym">Nephila clavata</name>
    <dbReference type="NCBI Taxonomy" id="2740835"/>
    <lineage>
        <taxon>Eukaryota</taxon>
        <taxon>Metazoa</taxon>
        <taxon>Ecdysozoa</taxon>
        <taxon>Arthropoda</taxon>
        <taxon>Chelicerata</taxon>
        <taxon>Arachnida</taxon>
        <taxon>Araneae</taxon>
        <taxon>Araneomorphae</taxon>
        <taxon>Entelegynae</taxon>
        <taxon>Araneoidea</taxon>
        <taxon>Nephilidae</taxon>
        <taxon>Trichonephila</taxon>
    </lineage>
</organism>
<evidence type="ECO:0000313" key="2">
    <source>
        <dbReference type="Proteomes" id="UP000887116"/>
    </source>
</evidence>
<name>A0A8X6IH54_TRICU</name>
<gene>
    <name evidence="1" type="ORF">TNCT_705571</name>
</gene>
<reference evidence="1" key="1">
    <citation type="submission" date="2020-07" db="EMBL/GenBank/DDBJ databases">
        <title>Multicomponent nature underlies the extraordinary mechanical properties of spider dragline silk.</title>
        <authorList>
            <person name="Kono N."/>
            <person name="Nakamura H."/>
            <person name="Mori M."/>
            <person name="Yoshida Y."/>
            <person name="Ohtoshi R."/>
            <person name="Malay A.D."/>
            <person name="Moran D.A.P."/>
            <person name="Tomita M."/>
            <person name="Numata K."/>
            <person name="Arakawa K."/>
        </authorList>
    </citation>
    <scope>NUCLEOTIDE SEQUENCE</scope>
</reference>
<proteinExistence type="predicted"/>
<dbReference type="EMBL" id="BMAO01015844">
    <property type="protein sequence ID" value="GFR04650.1"/>
    <property type="molecule type" value="Genomic_DNA"/>
</dbReference>
<sequence length="122" mass="13780">MNSSPPRLISRGVTLDEQPLHPTPYHSRQLYQTEGRVQTNCNIKGSASSTTAGNYCADELMRNTTGRNAYTKSLKDFFYKEMVGFFLEDPNILCVYKLEYNACRGSRFLVSHYWACGPHAGS</sequence>
<accession>A0A8X6IH54</accession>
<comment type="caution">
    <text evidence="1">The sequence shown here is derived from an EMBL/GenBank/DDBJ whole genome shotgun (WGS) entry which is preliminary data.</text>
</comment>
<dbReference type="AlphaFoldDB" id="A0A8X6IH54"/>
<keyword evidence="2" id="KW-1185">Reference proteome</keyword>
<evidence type="ECO:0000313" key="1">
    <source>
        <dbReference type="EMBL" id="GFR04650.1"/>
    </source>
</evidence>
<protein>
    <submittedName>
        <fullName evidence="1">Uncharacterized protein</fullName>
    </submittedName>
</protein>